<keyword evidence="5 10" id="KW-0067">ATP-binding</keyword>
<reference evidence="14" key="1">
    <citation type="submission" date="2015-07" db="EMBL/GenBank/DDBJ databases">
        <authorList>
            <consortium name="Consortium for Microbial Forensics and Genomics (microFORGE)"/>
            <person name="Knight B.M."/>
            <person name="Roberts D.P."/>
            <person name="Lin D."/>
            <person name="Hari K."/>
            <person name="Fletcher J."/>
            <person name="Melcher U."/>
            <person name="Blagden T."/>
            <person name="Winegar R.A."/>
        </authorList>
    </citation>
    <scope>NUCLEOTIDE SEQUENCE [LARGE SCALE GENOMIC DNA]</scope>
    <source>
        <strain evidence="14">DSM 23493</strain>
    </source>
</reference>
<dbReference type="RefSeq" id="WP_049662502.1">
    <property type="nucleotide sequence ID" value="NZ_LFXJ01000001.1"/>
</dbReference>
<dbReference type="InterPro" id="IPR006426">
    <property type="entry name" value="Asn_synth_AEB"/>
</dbReference>
<dbReference type="Proteomes" id="UP000037326">
    <property type="component" value="Unassembled WGS sequence"/>
</dbReference>
<feature type="binding site" evidence="10">
    <location>
        <begin position="377"/>
        <end position="378"/>
    </location>
    <ligand>
        <name>ATP</name>
        <dbReference type="ChEBI" id="CHEBI:30616"/>
    </ligand>
</feature>
<keyword evidence="4 10" id="KW-0547">Nucleotide-binding</keyword>
<proteinExistence type="inferred from homology"/>
<dbReference type="InterPro" id="IPR017932">
    <property type="entry name" value="GATase_2_dom"/>
</dbReference>
<evidence type="ECO:0000256" key="6">
    <source>
        <dbReference type="ARBA" id="ARBA00022888"/>
    </source>
</evidence>
<dbReference type="Pfam" id="PF13537">
    <property type="entry name" value="GATase_7"/>
    <property type="match status" value="1"/>
</dbReference>
<dbReference type="InterPro" id="IPR014729">
    <property type="entry name" value="Rossmann-like_a/b/a_fold"/>
</dbReference>
<dbReference type="InterPro" id="IPR001962">
    <property type="entry name" value="Asn_synthase"/>
</dbReference>
<sequence>MCGITGWASFQKDLRTTNGILKLMTQTLNKRGPDDENIWCSEHIAFGHRRLAVIDLIGGKQPMKKEHDGANYVITYNGELYNTEELRKELQNRGHLFTTHSDTEVLLTAYIEWKEQCVEFLNGIFAFGIWDEQSQSLFLCRDRLGVKPLFYTEQQDGLLFASEVKALLAHPLIKTTVNTEGLANIMAVGPSRTPGKSPFQNISELRPGYAMRFSREGIRVWQYWQLQSKHHEESLEETIDHVRFLLTDAIERQLVSDVPICTFLSGGLDSSIITGIAANMFQQQNKGKLHTYSIDYEDNERFFNPHAFQTSTDTYWIQKMTDTFSTTHQAEEISQQQLIDFLIESVIVRDSPGMADVDSSLLWFCREIKKDFTVALSGECADEIFGGYPWFTETTTGFPWIRSLSERSTMLQERWRKKLKVESYAQQAYSQTIAEVPYLEGESIEEVRQREMFYLNMVWFMQTLLERKDRMSMGASLEVRVPFADHRLVEYTWNIPWEMKNLDGMEKGLLRKAMQHLLPDEVLYRKKNPYPKTYHPVYTAGVQKWLREIMEDKNSILHELFERQKLIELIESGGSSFKVPWYGQLMAGPQLLAYLGQIHTWFDLYNIQLIES</sequence>
<organism evidence="13 14">
    <name type="scientific">Lysinibacillus xylanilyticus</name>
    <dbReference type="NCBI Taxonomy" id="582475"/>
    <lineage>
        <taxon>Bacteria</taxon>
        <taxon>Bacillati</taxon>
        <taxon>Bacillota</taxon>
        <taxon>Bacilli</taxon>
        <taxon>Bacillales</taxon>
        <taxon>Bacillaceae</taxon>
        <taxon>Lysinibacillus</taxon>
    </lineage>
</organism>
<comment type="caution">
    <text evidence="13">The sequence shown here is derived from an EMBL/GenBank/DDBJ whole genome shotgun (WGS) entry which is preliminary data.</text>
</comment>
<keyword evidence="7 9" id="KW-0315">Glutamine amidotransferase</keyword>
<accession>A0A0K9FJU0</accession>
<evidence type="ECO:0000256" key="9">
    <source>
        <dbReference type="PIRSR" id="PIRSR001589-1"/>
    </source>
</evidence>
<name>A0A0K9FJU0_9BACI</name>
<evidence type="ECO:0000256" key="7">
    <source>
        <dbReference type="ARBA" id="ARBA00022962"/>
    </source>
</evidence>
<dbReference type="Gene3D" id="3.40.50.620">
    <property type="entry name" value="HUPs"/>
    <property type="match status" value="1"/>
</dbReference>
<comment type="similarity">
    <text evidence="2">Belongs to the asparagine synthetase family.</text>
</comment>
<dbReference type="InterPro" id="IPR029055">
    <property type="entry name" value="Ntn_hydrolases_N"/>
</dbReference>
<evidence type="ECO:0000256" key="8">
    <source>
        <dbReference type="ARBA" id="ARBA00048741"/>
    </source>
</evidence>
<dbReference type="EC" id="6.3.5.4" evidence="3"/>
<feature type="binding site" evidence="10">
    <location>
        <position position="102"/>
    </location>
    <ligand>
        <name>L-glutamine</name>
        <dbReference type="ChEBI" id="CHEBI:58359"/>
    </ligand>
</feature>
<evidence type="ECO:0000256" key="11">
    <source>
        <dbReference type="PIRSR" id="PIRSR001589-3"/>
    </source>
</evidence>
<evidence type="ECO:0000256" key="2">
    <source>
        <dbReference type="ARBA" id="ARBA00005752"/>
    </source>
</evidence>
<dbReference type="PROSITE" id="PS51278">
    <property type="entry name" value="GATASE_TYPE_2"/>
    <property type="match status" value="1"/>
</dbReference>
<protein>
    <recommendedName>
        <fullName evidence="3">asparagine synthase (glutamine-hydrolyzing)</fullName>
        <ecNumber evidence="3">6.3.5.4</ecNumber>
    </recommendedName>
</protein>
<feature type="binding site" evidence="10">
    <location>
        <position position="294"/>
    </location>
    <ligand>
        <name>ATP</name>
        <dbReference type="ChEBI" id="CHEBI:30616"/>
    </ligand>
</feature>
<dbReference type="OrthoDB" id="9763290at2"/>
<dbReference type="GeneID" id="96596713"/>
<dbReference type="GO" id="GO:0006529">
    <property type="term" value="P:asparagine biosynthetic process"/>
    <property type="evidence" value="ECO:0007669"/>
    <property type="project" value="UniProtKB-KW"/>
</dbReference>
<evidence type="ECO:0000256" key="4">
    <source>
        <dbReference type="ARBA" id="ARBA00022741"/>
    </source>
</evidence>
<dbReference type="EMBL" id="LFXJ01000001">
    <property type="protein sequence ID" value="KMY34463.1"/>
    <property type="molecule type" value="Genomic_DNA"/>
</dbReference>
<dbReference type="PANTHER" id="PTHR43284:SF1">
    <property type="entry name" value="ASPARAGINE SYNTHETASE"/>
    <property type="match status" value="1"/>
</dbReference>
<keyword evidence="9" id="KW-0028">Amino-acid biosynthesis</keyword>
<dbReference type="CDD" id="cd00712">
    <property type="entry name" value="AsnB"/>
    <property type="match status" value="1"/>
</dbReference>
<evidence type="ECO:0000313" key="13">
    <source>
        <dbReference type="EMBL" id="KMY34463.1"/>
    </source>
</evidence>
<dbReference type="CDD" id="cd01991">
    <property type="entry name" value="Asn_synthase_B_C"/>
    <property type="match status" value="1"/>
</dbReference>
<dbReference type="PIRSF" id="PIRSF001589">
    <property type="entry name" value="Asn_synthetase_glu-h"/>
    <property type="match status" value="1"/>
</dbReference>
<dbReference type="InterPro" id="IPR051786">
    <property type="entry name" value="ASN_synthetase/amidase"/>
</dbReference>
<keyword evidence="6 9" id="KW-0061">Asparagine biosynthesis</keyword>
<dbReference type="Pfam" id="PF00733">
    <property type="entry name" value="Asn_synthase"/>
    <property type="match status" value="1"/>
</dbReference>
<comment type="catalytic activity">
    <reaction evidence="8">
        <text>L-aspartate + L-glutamine + ATP + H2O = L-asparagine + L-glutamate + AMP + diphosphate + H(+)</text>
        <dbReference type="Rhea" id="RHEA:12228"/>
        <dbReference type="ChEBI" id="CHEBI:15377"/>
        <dbReference type="ChEBI" id="CHEBI:15378"/>
        <dbReference type="ChEBI" id="CHEBI:29985"/>
        <dbReference type="ChEBI" id="CHEBI:29991"/>
        <dbReference type="ChEBI" id="CHEBI:30616"/>
        <dbReference type="ChEBI" id="CHEBI:33019"/>
        <dbReference type="ChEBI" id="CHEBI:58048"/>
        <dbReference type="ChEBI" id="CHEBI:58359"/>
        <dbReference type="ChEBI" id="CHEBI:456215"/>
        <dbReference type="EC" id="6.3.5.4"/>
    </reaction>
</comment>
<feature type="site" description="Important for beta-aspartyl-AMP intermediate formation" evidence="11">
    <location>
        <position position="379"/>
    </location>
</feature>
<dbReference type="Gene3D" id="3.60.20.10">
    <property type="entry name" value="Glutamine Phosphoribosylpyrophosphate, subunit 1, domain 1"/>
    <property type="match status" value="1"/>
</dbReference>
<dbReference type="GO" id="GO:0004066">
    <property type="term" value="F:asparagine synthase (glutamine-hydrolyzing) activity"/>
    <property type="evidence" value="ECO:0007669"/>
    <property type="project" value="UniProtKB-EC"/>
</dbReference>
<evidence type="ECO:0000256" key="1">
    <source>
        <dbReference type="ARBA" id="ARBA00005187"/>
    </source>
</evidence>
<dbReference type="PANTHER" id="PTHR43284">
    <property type="entry name" value="ASPARAGINE SYNTHETASE (GLUTAMINE-HYDROLYZING)"/>
    <property type="match status" value="1"/>
</dbReference>
<evidence type="ECO:0000256" key="3">
    <source>
        <dbReference type="ARBA" id="ARBA00012737"/>
    </source>
</evidence>
<evidence type="ECO:0000256" key="10">
    <source>
        <dbReference type="PIRSR" id="PIRSR001589-2"/>
    </source>
</evidence>
<dbReference type="NCBIfam" id="TIGR01536">
    <property type="entry name" value="asn_synth_AEB"/>
    <property type="match status" value="1"/>
</dbReference>
<evidence type="ECO:0000259" key="12">
    <source>
        <dbReference type="PROSITE" id="PS51278"/>
    </source>
</evidence>
<dbReference type="AlphaFoldDB" id="A0A0K9FJU0"/>
<dbReference type="GO" id="GO:0005524">
    <property type="term" value="F:ATP binding"/>
    <property type="evidence" value="ECO:0007669"/>
    <property type="project" value="UniProtKB-KW"/>
</dbReference>
<dbReference type="GO" id="GO:0005829">
    <property type="term" value="C:cytosol"/>
    <property type="evidence" value="ECO:0007669"/>
    <property type="project" value="TreeGrafter"/>
</dbReference>
<evidence type="ECO:0000256" key="5">
    <source>
        <dbReference type="ARBA" id="ARBA00022840"/>
    </source>
</evidence>
<dbReference type="InterPro" id="IPR033738">
    <property type="entry name" value="AsnB_N"/>
</dbReference>
<dbReference type="SUPFAM" id="SSF52402">
    <property type="entry name" value="Adenine nucleotide alpha hydrolases-like"/>
    <property type="match status" value="1"/>
</dbReference>
<feature type="domain" description="Glutamine amidotransferase type-2" evidence="12">
    <location>
        <begin position="2"/>
        <end position="216"/>
    </location>
</feature>
<feature type="active site" description="For GATase activity" evidence="9">
    <location>
        <position position="2"/>
    </location>
</feature>
<evidence type="ECO:0000313" key="14">
    <source>
        <dbReference type="Proteomes" id="UP000037326"/>
    </source>
</evidence>
<dbReference type="SUPFAM" id="SSF56235">
    <property type="entry name" value="N-terminal nucleophile aminohydrolases (Ntn hydrolases)"/>
    <property type="match status" value="1"/>
</dbReference>
<comment type="pathway">
    <text evidence="1">Amino-acid biosynthesis; L-asparagine biosynthesis; L-asparagine from L-aspartate (L-Gln route): step 1/1.</text>
</comment>
<dbReference type="PATRIC" id="fig|582475.4.peg.2540"/>
<gene>
    <name evidence="13" type="ORF">ACZ11_00040</name>
</gene>